<sequence>MASSTLKEAGVPLGTHAADVRKRVVAMEQLLERSFKIPGTNQHVGLDAILGLIPVGGDLIAALMGLYMVWEARNIGMSKGKMLRMVGNVGFDWLIGLIPGIGDAADFFFRSNTRNAKMILRHIDKHHPGSATIDN</sequence>
<dbReference type="Proteomes" id="UP000501568">
    <property type="component" value="Chromosome"/>
</dbReference>
<dbReference type="Pfam" id="PF13430">
    <property type="entry name" value="DUF4112"/>
    <property type="match status" value="1"/>
</dbReference>
<name>A0A6G6YAY4_9SPHN</name>
<evidence type="ECO:0000313" key="2">
    <source>
        <dbReference type="EMBL" id="QIG82001.1"/>
    </source>
</evidence>
<reference evidence="2 3" key="1">
    <citation type="submission" date="2020-02" db="EMBL/GenBank/DDBJ databases">
        <authorList>
            <person name="Zheng R.K."/>
            <person name="Sun C.M."/>
        </authorList>
    </citation>
    <scope>NUCLEOTIDE SEQUENCE [LARGE SCALE GENOMIC DNA]</scope>
    <source>
        <strain evidence="3">zrk23</strain>
    </source>
</reference>
<feature type="transmembrane region" description="Helical" evidence="1">
    <location>
        <begin position="48"/>
        <end position="70"/>
    </location>
</feature>
<organism evidence="2 3">
    <name type="scientific">Stakelama tenebrarum</name>
    <dbReference type="NCBI Taxonomy" id="2711215"/>
    <lineage>
        <taxon>Bacteria</taxon>
        <taxon>Pseudomonadati</taxon>
        <taxon>Pseudomonadota</taxon>
        <taxon>Alphaproteobacteria</taxon>
        <taxon>Sphingomonadales</taxon>
        <taxon>Sphingomonadaceae</taxon>
        <taxon>Stakelama</taxon>
    </lineage>
</organism>
<keyword evidence="1" id="KW-0812">Transmembrane</keyword>
<dbReference type="EMBL" id="CP049109">
    <property type="protein sequence ID" value="QIG82001.1"/>
    <property type="molecule type" value="Genomic_DNA"/>
</dbReference>
<dbReference type="AlphaFoldDB" id="A0A6G6YAY4"/>
<evidence type="ECO:0000256" key="1">
    <source>
        <dbReference type="SAM" id="Phobius"/>
    </source>
</evidence>
<gene>
    <name evidence="2" type="ORF">G5C33_16330</name>
</gene>
<dbReference type="PANTHER" id="PTHR35519">
    <property type="entry name" value="MEMBRANE PROTEINS"/>
    <property type="match status" value="1"/>
</dbReference>
<feature type="transmembrane region" description="Helical" evidence="1">
    <location>
        <begin position="82"/>
        <end position="102"/>
    </location>
</feature>
<dbReference type="PANTHER" id="PTHR35519:SF2">
    <property type="entry name" value="PH DOMAIN PROTEIN"/>
    <property type="match status" value="1"/>
</dbReference>
<protein>
    <submittedName>
        <fullName evidence="2">DUF4112 domain-containing protein</fullName>
    </submittedName>
</protein>
<keyword evidence="3" id="KW-1185">Reference proteome</keyword>
<accession>A0A6G6YAY4</accession>
<dbReference type="InterPro" id="IPR025187">
    <property type="entry name" value="DUF4112"/>
</dbReference>
<keyword evidence="1" id="KW-1133">Transmembrane helix</keyword>
<dbReference type="KEGG" id="spzr:G5C33_16330"/>
<evidence type="ECO:0000313" key="3">
    <source>
        <dbReference type="Proteomes" id="UP000501568"/>
    </source>
</evidence>
<proteinExistence type="predicted"/>
<keyword evidence="1" id="KW-0472">Membrane</keyword>